<dbReference type="AlphaFoldDB" id="A0A3R5WK07"/>
<dbReference type="OrthoDB" id="1996336at2"/>
<dbReference type="Pfam" id="PF02368">
    <property type="entry name" value="Big_2"/>
    <property type="match status" value="1"/>
</dbReference>
<evidence type="ECO:0000313" key="3">
    <source>
        <dbReference type="Proteomes" id="UP000283295"/>
    </source>
</evidence>
<name>A0A3R5WK07_9FIRM</name>
<proteinExistence type="predicted"/>
<dbReference type="Proteomes" id="UP000283295">
    <property type="component" value="Unassembled WGS sequence"/>
</dbReference>
<dbReference type="SMART" id="SM00635">
    <property type="entry name" value="BID_2"/>
    <property type="match status" value="1"/>
</dbReference>
<comment type="caution">
    <text evidence="2">The sequence shown here is derived from an EMBL/GenBank/DDBJ whole genome shotgun (WGS) entry which is preliminary data.</text>
</comment>
<dbReference type="InterPro" id="IPR003343">
    <property type="entry name" value="Big_2"/>
</dbReference>
<dbReference type="InterPro" id="IPR008964">
    <property type="entry name" value="Invasin/intimin_cell_adhesion"/>
</dbReference>
<gene>
    <name evidence="2" type="ORF">DWX94_06475</name>
</gene>
<dbReference type="Gene3D" id="2.60.40.1080">
    <property type="match status" value="1"/>
</dbReference>
<sequence>MWINRNPQIWEKVTATMRVNVTAIILNTGQSSSRLKVSGFQTGDSVRAWTSGNSRIVKVTGKPNGTCVLTAGKLTGKTTITITMKSGKSYLLKPVLTPSNSTEKKTYTSGNKKVATVSATGKIIAKGKGTTTITVRSGKISARCKVTVK</sequence>
<dbReference type="SUPFAM" id="SSF49373">
    <property type="entry name" value="Invasin/intimin cell-adhesion fragments"/>
    <property type="match status" value="1"/>
</dbReference>
<evidence type="ECO:0000259" key="1">
    <source>
        <dbReference type="SMART" id="SM00635"/>
    </source>
</evidence>
<reference evidence="2 3" key="1">
    <citation type="submission" date="2018-08" db="EMBL/GenBank/DDBJ databases">
        <title>A genome reference for cultivated species of the human gut microbiota.</title>
        <authorList>
            <person name="Zou Y."/>
            <person name="Xue W."/>
            <person name="Luo G."/>
        </authorList>
    </citation>
    <scope>NUCLEOTIDE SEQUENCE [LARGE SCALE GENOMIC DNA]</scope>
    <source>
        <strain evidence="2 3">AF22-21</strain>
    </source>
</reference>
<feature type="domain" description="BIG2" evidence="1">
    <location>
        <begin position="73"/>
        <end position="147"/>
    </location>
</feature>
<protein>
    <recommendedName>
        <fullName evidence="1">BIG2 domain-containing protein</fullName>
    </recommendedName>
</protein>
<dbReference type="EMBL" id="QRVK01000012">
    <property type="protein sequence ID" value="RGS43003.1"/>
    <property type="molecule type" value="Genomic_DNA"/>
</dbReference>
<organism evidence="2 3">
    <name type="scientific">Coprococcus eutactus</name>
    <dbReference type="NCBI Taxonomy" id="33043"/>
    <lineage>
        <taxon>Bacteria</taxon>
        <taxon>Bacillati</taxon>
        <taxon>Bacillota</taxon>
        <taxon>Clostridia</taxon>
        <taxon>Lachnospirales</taxon>
        <taxon>Lachnospiraceae</taxon>
        <taxon>Coprococcus</taxon>
    </lineage>
</organism>
<evidence type="ECO:0000313" key="2">
    <source>
        <dbReference type="EMBL" id="RGS43003.1"/>
    </source>
</evidence>
<accession>A0A3R5WK07</accession>